<comment type="caution">
    <text evidence="2">The sequence shown here is derived from an EMBL/GenBank/DDBJ whole genome shotgun (WGS) entry which is preliminary data.</text>
</comment>
<dbReference type="EMBL" id="RAPO01000002">
    <property type="protein sequence ID" value="RKD94802.1"/>
    <property type="molecule type" value="Genomic_DNA"/>
</dbReference>
<protein>
    <recommendedName>
        <fullName evidence="1">Halobacterial output domain-containing protein</fullName>
    </recommendedName>
</protein>
<reference evidence="2 3" key="1">
    <citation type="submission" date="2018-09" db="EMBL/GenBank/DDBJ databases">
        <title>Genomic Encyclopedia of Archaeal and Bacterial Type Strains, Phase II (KMG-II): from individual species to whole genera.</title>
        <authorList>
            <person name="Goeker M."/>
        </authorList>
    </citation>
    <scope>NUCLEOTIDE SEQUENCE [LARGE SCALE GENOMIC DNA]</scope>
    <source>
        <strain evidence="2 3">DSM 13151</strain>
    </source>
</reference>
<sequence length="90" mass="10084">MWPYVAMARTLETEPDRVYERIVTEVAAIDGTDPMELPPLFNAVDPDALLSVFSATESGVSRSGRVEFPYAGYEITITFDDDPELRIERA</sequence>
<evidence type="ECO:0000313" key="3">
    <source>
        <dbReference type="Proteomes" id="UP000283805"/>
    </source>
</evidence>
<name>A0A3R7D9H8_9EURY</name>
<proteinExistence type="predicted"/>
<dbReference type="AlphaFoldDB" id="A0A3R7D9H8"/>
<evidence type="ECO:0000313" key="2">
    <source>
        <dbReference type="EMBL" id="RKD94802.1"/>
    </source>
</evidence>
<dbReference type="InterPro" id="IPR040624">
    <property type="entry name" value="HalOD1"/>
</dbReference>
<dbReference type="Pfam" id="PF18545">
    <property type="entry name" value="HalOD1"/>
    <property type="match status" value="1"/>
</dbReference>
<accession>A0A3R7D9H8</accession>
<feature type="domain" description="Halobacterial output" evidence="1">
    <location>
        <begin position="16"/>
        <end position="81"/>
    </location>
</feature>
<organism evidence="2 3">
    <name type="scientific">Halopiger aswanensis</name>
    <dbReference type="NCBI Taxonomy" id="148449"/>
    <lineage>
        <taxon>Archaea</taxon>
        <taxon>Methanobacteriati</taxon>
        <taxon>Methanobacteriota</taxon>
        <taxon>Stenosarchaea group</taxon>
        <taxon>Halobacteria</taxon>
        <taxon>Halobacteriales</taxon>
        <taxon>Natrialbaceae</taxon>
        <taxon>Halopiger</taxon>
    </lineage>
</organism>
<keyword evidence="3" id="KW-1185">Reference proteome</keyword>
<gene>
    <name evidence="2" type="ORF">ATJ93_1645</name>
</gene>
<dbReference type="Proteomes" id="UP000283805">
    <property type="component" value="Unassembled WGS sequence"/>
</dbReference>
<evidence type="ECO:0000259" key="1">
    <source>
        <dbReference type="Pfam" id="PF18545"/>
    </source>
</evidence>